<keyword evidence="6" id="KW-0614">Plasmid</keyword>
<sequence>MLVNYHSPKHVYIVCGNTDLRKGIDTLAILIADNFGMNLYNDSIFLFCGRRNDRFKALYWDGEGFILLYKRFENGNLTWPKTSKEVKELDNQQIDLLLSGLNPLPQPQVHLAPKGAFY</sequence>
<evidence type="ECO:0000313" key="4">
    <source>
        <dbReference type="EMBL" id="WHS18249.1"/>
    </source>
</evidence>
<dbReference type="AlphaFoldDB" id="A0AAQ3EVN5"/>
<protein>
    <submittedName>
        <fullName evidence="2">IS66 family insertion sequence element accessory protein TnpB</fullName>
    </submittedName>
</protein>
<dbReference type="EMBL" id="CP114509">
    <property type="protein sequence ID" value="WHS17820.1"/>
    <property type="molecule type" value="Genomic_DNA"/>
</dbReference>
<dbReference type="PANTHER" id="PTHR36455:SF1">
    <property type="entry name" value="BLR8292 PROTEIN"/>
    <property type="match status" value="1"/>
</dbReference>
<evidence type="ECO:0000313" key="2">
    <source>
        <dbReference type="EMBL" id="WHS17856.1"/>
    </source>
</evidence>
<dbReference type="EMBL" id="CP114510">
    <property type="protein sequence ID" value="WHS18721.1"/>
    <property type="molecule type" value="Genomic_DNA"/>
</dbReference>
<dbReference type="EMBL" id="CP114509">
    <property type="protein sequence ID" value="WHS18364.1"/>
    <property type="molecule type" value="Genomic_DNA"/>
</dbReference>
<evidence type="ECO:0000313" key="6">
    <source>
        <dbReference type="EMBL" id="WHS18721.1"/>
    </source>
</evidence>
<dbReference type="Proteomes" id="UP001224533">
    <property type="component" value="Chromosome"/>
</dbReference>
<accession>A0AAQ3EVN5</accession>
<dbReference type="EMBL" id="CP114509">
    <property type="protein sequence ID" value="WHS18249.1"/>
    <property type="molecule type" value="Genomic_DNA"/>
</dbReference>
<evidence type="ECO:0000313" key="7">
    <source>
        <dbReference type="Proteomes" id="UP001224533"/>
    </source>
</evidence>
<reference evidence="2 7" key="1">
    <citation type="submission" date="2022-12" db="EMBL/GenBank/DDBJ databases">
        <title>Assessment of beneficial effects and identification of host adaptation-associated genes of Ligilactobacillus salivarius isolated from Meles meles.</title>
        <authorList>
            <person name="Wang Y."/>
        </authorList>
    </citation>
    <scope>NUCLEOTIDE SEQUENCE [LARGE SCALE GENOMIC DNA]</scope>
    <source>
        <strain evidence="2 7">S35</strain>
        <plasmid evidence="6 7">unnamed1</plasmid>
    </source>
</reference>
<dbReference type="Pfam" id="PF05717">
    <property type="entry name" value="TnpB_IS66"/>
    <property type="match status" value="1"/>
</dbReference>
<dbReference type="EMBL" id="CP114509">
    <property type="protein sequence ID" value="WHS17856.1"/>
    <property type="molecule type" value="Genomic_DNA"/>
</dbReference>
<name>A0AAQ3EVN5_9LACO</name>
<dbReference type="Proteomes" id="UP001224533">
    <property type="component" value="Plasmid unnamed1"/>
</dbReference>
<evidence type="ECO:0000313" key="3">
    <source>
        <dbReference type="EMBL" id="WHS18116.1"/>
    </source>
</evidence>
<evidence type="ECO:0000313" key="1">
    <source>
        <dbReference type="EMBL" id="WHS17820.1"/>
    </source>
</evidence>
<dbReference type="PANTHER" id="PTHR36455">
    <property type="match status" value="1"/>
</dbReference>
<dbReference type="InterPro" id="IPR008878">
    <property type="entry name" value="Transposase_IS66_Orf2"/>
</dbReference>
<evidence type="ECO:0000313" key="5">
    <source>
        <dbReference type="EMBL" id="WHS18364.1"/>
    </source>
</evidence>
<proteinExistence type="predicted"/>
<dbReference type="NCBIfam" id="NF033819">
    <property type="entry name" value="IS66_TnpB"/>
    <property type="match status" value="1"/>
</dbReference>
<dbReference type="EMBL" id="CP114509">
    <property type="protein sequence ID" value="WHS18116.1"/>
    <property type="molecule type" value="Genomic_DNA"/>
</dbReference>
<geneLocation type="plasmid" evidence="6 7">
    <name>unnamed1</name>
</geneLocation>
<gene>
    <name evidence="2" type="primary">tnpB</name>
    <name evidence="1" type="ORF">O2U02_00910</name>
    <name evidence="2" type="ORF">O2U02_01105</name>
    <name evidence="3" type="ORF">O2U02_02520</name>
    <name evidence="4" type="ORF">O2U02_03260</name>
    <name evidence="5" type="ORF">O2U02_03870</name>
    <name evidence="6" type="ORF">O2U02_09750</name>
</gene>
<organism evidence="2 7">
    <name type="scientific">Ligilactobacillus salivarius</name>
    <dbReference type="NCBI Taxonomy" id="1624"/>
    <lineage>
        <taxon>Bacteria</taxon>
        <taxon>Bacillati</taxon>
        <taxon>Bacillota</taxon>
        <taxon>Bacilli</taxon>
        <taxon>Lactobacillales</taxon>
        <taxon>Lactobacillaceae</taxon>
        <taxon>Ligilactobacillus</taxon>
    </lineage>
</organism>
<dbReference type="RefSeq" id="WP_283472240.1">
    <property type="nucleotide sequence ID" value="NZ_CP114501.1"/>
</dbReference>